<organism evidence="1 2">
    <name type="scientific">Diaporthe helianthi</name>
    <dbReference type="NCBI Taxonomy" id="158607"/>
    <lineage>
        <taxon>Eukaryota</taxon>
        <taxon>Fungi</taxon>
        <taxon>Dikarya</taxon>
        <taxon>Ascomycota</taxon>
        <taxon>Pezizomycotina</taxon>
        <taxon>Sordariomycetes</taxon>
        <taxon>Sordariomycetidae</taxon>
        <taxon>Diaporthales</taxon>
        <taxon>Diaporthaceae</taxon>
        <taxon>Diaporthe</taxon>
    </lineage>
</organism>
<gene>
    <name evidence="1" type="ORF">DHEL01_v205163</name>
</gene>
<comment type="caution">
    <text evidence="1">The sequence shown here is derived from an EMBL/GenBank/DDBJ whole genome shotgun (WGS) entry which is preliminary data.</text>
</comment>
<dbReference type="Proteomes" id="UP000094444">
    <property type="component" value="Unassembled WGS sequence"/>
</dbReference>
<protein>
    <submittedName>
        <fullName evidence="1">Uncharacterized protein</fullName>
    </submittedName>
</protein>
<dbReference type="AlphaFoldDB" id="A0A2P5I1U3"/>
<sequence>MFYHDIDAFFSHECTYGLMMGATEFFLFKCLSMGPRYHHLLPRQANSLPTCRGHQTSWGSMPPYQGPLHHRNTLRENRMMWKEIVESRWDRGPRRPGYLKFIGKFRNVKIVCFIGHVPDAEEAVITILDGISAKPAWRN</sequence>
<reference evidence="1" key="1">
    <citation type="submission" date="2017-09" db="EMBL/GenBank/DDBJ databases">
        <title>Polyketide synthases of a Diaporthe helianthi virulent isolate.</title>
        <authorList>
            <person name="Baroncelli R."/>
        </authorList>
    </citation>
    <scope>NUCLEOTIDE SEQUENCE [LARGE SCALE GENOMIC DNA]</scope>
    <source>
        <strain evidence="1">7/96</strain>
    </source>
</reference>
<accession>A0A2P5I1U3</accession>
<dbReference type="OrthoDB" id="5227990at2759"/>
<evidence type="ECO:0000313" key="1">
    <source>
        <dbReference type="EMBL" id="POS76454.1"/>
    </source>
</evidence>
<name>A0A2P5I1U3_DIAHE</name>
<dbReference type="InParanoid" id="A0A2P5I1U3"/>
<evidence type="ECO:0000313" key="2">
    <source>
        <dbReference type="Proteomes" id="UP000094444"/>
    </source>
</evidence>
<keyword evidence="2" id="KW-1185">Reference proteome</keyword>
<dbReference type="EMBL" id="MAVT02000368">
    <property type="protein sequence ID" value="POS76454.1"/>
    <property type="molecule type" value="Genomic_DNA"/>
</dbReference>
<proteinExistence type="predicted"/>